<feature type="transmembrane region" description="Helical" evidence="1">
    <location>
        <begin position="214"/>
        <end position="236"/>
    </location>
</feature>
<dbReference type="Proteomes" id="UP000032544">
    <property type="component" value="Unassembled WGS sequence"/>
</dbReference>
<name>A0A0D8J9P1_9BACT</name>
<dbReference type="PATRIC" id="fig|1544798.3.peg.2820"/>
<feature type="transmembrane region" description="Helical" evidence="1">
    <location>
        <begin position="169"/>
        <end position="194"/>
    </location>
</feature>
<feature type="transmembrane region" description="Helical" evidence="1">
    <location>
        <begin position="15"/>
        <end position="40"/>
    </location>
</feature>
<organism evidence="3 4">
    <name type="scientific">Draconibacterium sediminis</name>
    <dbReference type="NCBI Taxonomy" id="1544798"/>
    <lineage>
        <taxon>Bacteria</taxon>
        <taxon>Pseudomonadati</taxon>
        <taxon>Bacteroidota</taxon>
        <taxon>Bacteroidia</taxon>
        <taxon>Marinilabiliales</taxon>
        <taxon>Prolixibacteraceae</taxon>
        <taxon>Draconibacterium</taxon>
    </lineage>
</organism>
<protein>
    <submittedName>
        <fullName evidence="3">Cytochrome C biogenesis protein</fullName>
    </submittedName>
</protein>
<dbReference type="AlphaFoldDB" id="A0A0D8J9P1"/>
<dbReference type="EMBL" id="JRHC01000003">
    <property type="protein sequence ID" value="KJF43226.1"/>
    <property type="molecule type" value="Genomic_DNA"/>
</dbReference>
<gene>
    <name evidence="3" type="ORF">LH29_13295</name>
</gene>
<dbReference type="InterPro" id="IPR051790">
    <property type="entry name" value="Cytochrome_c-biogenesis_DsbD"/>
</dbReference>
<evidence type="ECO:0000256" key="1">
    <source>
        <dbReference type="SAM" id="Phobius"/>
    </source>
</evidence>
<evidence type="ECO:0000313" key="3">
    <source>
        <dbReference type="EMBL" id="KJF43226.1"/>
    </source>
</evidence>
<feature type="transmembrane region" description="Helical" evidence="1">
    <location>
        <begin position="52"/>
        <end position="74"/>
    </location>
</feature>
<dbReference type="RefSeq" id="WP_045030390.1">
    <property type="nucleotide sequence ID" value="NZ_JRHC01000003.1"/>
</dbReference>
<evidence type="ECO:0000259" key="2">
    <source>
        <dbReference type="Pfam" id="PF13386"/>
    </source>
</evidence>
<sequence>MEVLQTIFENSEIPILSAFMLGLMTAISPCPLATNITAIGYISKDITSQKKVFFNGLVYTLGRAFSYTAIGLLFFFGASQFEFSSFFQTWGEKILGPLLIVIGLFMLGVLKLSVPGVGSLTEKMQNRSNKGFWGVLLLGIVFALAFCPYSGVLYFGILIPMTISSASGLYLPIVFAVATGIPVIIFAWLIAFSVGSIGNLYNKMKTFEIWFRRVIAVLFIGVGLYYVLILFVLPWIR</sequence>
<dbReference type="PANTHER" id="PTHR31272:SF4">
    <property type="entry name" value="CYTOCHROME C-TYPE BIOGENESIS PROTEIN HI_1454-RELATED"/>
    <property type="match status" value="1"/>
</dbReference>
<dbReference type="Pfam" id="PF13386">
    <property type="entry name" value="DsbD_2"/>
    <property type="match status" value="1"/>
</dbReference>
<feature type="domain" description="Urease accessory protein UreH-like transmembrane" evidence="2">
    <location>
        <begin position="18"/>
        <end position="225"/>
    </location>
</feature>
<keyword evidence="4" id="KW-1185">Reference proteome</keyword>
<feature type="transmembrane region" description="Helical" evidence="1">
    <location>
        <begin position="135"/>
        <end position="157"/>
    </location>
</feature>
<dbReference type="PANTHER" id="PTHR31272">
    <property type="entry name" value="CYTOCHROME C-TYPE BIOGENESIS PROTEIN HI_1454-RELATED"/>
    <property type="match status" value="1"/>
</dbReference>
<keyword evidence="1" id="KW-1133">Transmembrane helix</keyword>
<dbReference type="STRING" id="1544798.LH29_13295"/>
<accession>A0A0D8J9P1</accession>
<feature type="transmembrane region" description="Helical" evidence="1">
    <location>
        <begin position="94"/>
        <end position="114"/>
    </location>
</feature>
<keyword evidence="1" id="KW-0472">Membrane</keyword>
<dbReference type="NCBIfam" id="NF040495">
    <property type="entry name" value="tranport_ArsG"/>
    <property type="match status" value="1"/>
</dbReference>
<comment type="caution">
    <text evidence="3">The sequence shown here is derived from an EMBL/GenBank/DDBJ whole genome shotgun (WGS) entry which is preliminary data.</text>
</comment>
<dbReference type="OrthoDB" id="1199621at2"/>
<reference evidence="3 4" key="1">
    <citation type="submission" date="2014-09" db="EMBL/GenBank/DDBJ databases">
        <title>Draft Genome Sequence of Draconibacterium sp. JN14CK-3.</title>
        <authorList>
            <person name="Dong C."/>
            <person name="Lai Q."/>
            <person name="Shao Z."/>
        </authorList>
    </citation>
    <scope>NUCLEOTIDE SEQUENCE [LARGE SCALE GENOMIC DNA]</scope>
    <source>
        <strain evidence="3 4">JN14CK-3</strain>
    </source>
</reference>
<proteinExistence type="predicted"/>
<evidence type="ECO:0000313" key="4">
    <source>
        <dbReference type="Proteomes" id="UP000032544"/>
    </source>
</evidence>
<keyword evidence="1" id="KW-0812">Transmembrane</keyword>
<dbReference type="InterPro" id="IPR039447">
    <property type="entry name" value="UreH-like_TM_dom"/>
</dbReference>